<reference evidence="8" key="1">
    <citation type="journal article" date="2014" name="Int. J. Syst. Evol. Microbiol.">
        <title>Complete genome sequence of Corynebacterium casei LMG S-19264T (=DSM 44701T), isolated from a smear-ripened cheese.</title>
        <authorList>
            <consortium name="US DOE Joint Genome Institute (JGI-PGF)"/>
            <person name="Walter F."/>
            <person name="Albersmeier A."/>
            <person name="Kalinowski J."/>
            <person name="Ruckert C."/>
        </authorList>
    </citation>
    <scope>NUCLEOTIDE SEQUENCE</scope>
    <source>
        <strain evidence="8">NBRC 110023</strain>
    </source>
</reference>
<dbReference type="CDD" id="cd00082">
    <property type="entry name" value="HisKA"/>
    <property type="match status" value="1"/>
</dbReference>
<dbReference type="Pfam" id="PF02518">
    <property type="entry name" value="HATPase_c"/>
    <property type="match status" value="1"/>
</dbReference>
<comment type="catalytic activity">
    <reaction evidence="1">
        <text>ATP + protein L-histidine = ADP + protein N-phospho-L-histidine.</text>
        <dbReference type="EC" id="2.7.13.3"/>
    </reaction>
</comment>
<reference evidence="8" key="2">
    <citation type="submission" date="2023-01" db="EMBL/GenBank/DDBJ databases">
        <title>Draft genome sequence of Agaribacter marinus strain NBRC 110023.</title>
        <authorList>
            <person name="Sun Q."/>
            <person name="Mori K."/>
        </authorList>
    </citation>
    <scope>NUCLEOTIDE SEQUENCE</scope>
    <source>
        <strain evidence="8">NBRC 110023</strain>
    </source>
</reference>
<dbReference type="SMART" id="SM00387">
    <property type="entry name" value="HATPase_c"/>
    <property type="match status" value="1"/>
</dbReference>
<dbReference type="FunFam" id="1.10.287.130:FF:000001">
    <property type="entry name" value="Two-component sensor histidine kinase"/>
    <property type="match status" value="1"/>
</dbReference>
<dbReference type="InterPro" id="IPR003661">
    <property type="entry name" value="HisK_dim/P_dom"/>
</dbReference>
<keyword evidence="9" id="KW-1185">Reference proteome</keyword>
<dbReference type="InterPro" id="IPR036097">
    <property type="entry name" value="HisK_dim/P_sf"/>
</dbReference>
<dbReference type="AlphaFoldDB" id="A0AA37WIR6"/>
<dbReference type="InterPro" id="IPR050736">
    <property type="entry name" value="Sensor_HK_Regulatory"/>
</dbReference>
<dbReference type="EMBL" id="BSOT01000007">
    <property type="protein sequence ID" value="GLR72106.1"/>
    <property type="molecule type" value="Genomic_DNA"/>
</dbReference>
<feature type="domain" description="Histidine kinase" evidence="7">
    <location>
        <begin position="327"/>
        <end position="557"/>
    </location>
</feature>
<evidence type="ECO:0000256" key="6">
    <source>
        <dbReference type="ARBA" id="ARBA00023012"/>
    </source>
</evidence>
<keyword evidence="3" id="KW-0597">Phosphoprotein</keyword>
<evidence type="ECO:0000256" key="1">
    <source>
        <dbReference type="ARBA" id="ARBA00000085"/>
    </source>
</evidence>
<dbReference type="SUPFAM" id="SSF47384">
    <property type="entry name" value="Homodimeric domain of signal transducing histidine kinase"/>
    <property type="match status" value="1"/>
</dbReference>
<dbReference type="Pfam" id="PF00512">
    <property type="entry name" value="HisKA"/>
    <property type="match status" value="1"/>
</dbReference>
<evidence type="ECO:0000313" key="9">
    <source>
        <dbReference type="Proteomes" id="UP001156601"/>
    </source>
</evidence>
<evidence type="ECO:0000256" key="3">
    <source>
        <dbReference type="ARBA" id="ARBA00022553"/>
    </source>
</evidence>
<evidence type="ECO:0000256" key="5">
    <source>
        <dbReference type="ARBA" id="ARBA00022777"/>
    </source>
</evidence>
<comment type="caution">
    <text evidence="8">The sequence shown here is derived from an EMBL/GenBank/DDBJ whole genome shotgun (WGS) entry which is preliminary data.</text>
</comment>
<dbReference type="PANTHER" id="PTHR43711">
    <property type="entry name" value="TWO-COMPONENT HISTIDINE KINASE"/>
    <property type="match status" value="1"/>
</dbReference>
<dbReference type="EC" id="2.7.13.3" evidence="2"/>
<dbReference type="PRINTS" id="PR00344">
    <property type="entry name" value="BCTRLSENSOR"/>
</dbReference>
<dbReference type="CDD" id="cd00075">
    <property type="entry name" value="HATPase"/>
    <property type="match status" value="1"/>
</dbReference>
<evidence type="ECO:0000256" key="2">
    <source>
        <dbReference type="ARBA" id="ARBA00012438"/>
    </source>
</evidence>
<dbReference type="InterPro" id="IPR003594">
    <property type="entry name" value="HATPase_dom"/>
</dbReference>
<protein>
    <recommendedName>
        <fullName evidence="2">histidine kinase</fullName>
        <ecNumber evidence="2">2.7.13.3</ecNumber>
    </recommendedName>
</protein>
<dbReference type="Gene3D" id="3.30.565.10">
    <property type="entry name" value="Histidine kinase-like ATPase, C-terminal domain"/>
    <property type="match status" value="1"/>
</dbReference>
<dbReference type="InterPro" id="IPR036890">
    <property type="entry name" value="HATPase_C_sf"/>
</dbReference>
<dbReference type="PROSITE" id="PS50109">
    <property type="entry name" value="HIS_KIN"/>
    <property type="match status" value="1"/>
</dbReference>
<dbReference type="Proteomes" id="UP001156601">
    <property type="component" value="Unassembled WGS sequence"/>
</dbReference>
<gene>
    <name evidence="8" type="ORF">GCM10007852_30140</name>
</gene>
<dbReference type="SUPFAM" id="SSF55874">
    <property type="entry name" value="ATPase domain of HSP90 chaperone/DNA topoisomerase II/histidine kinase"/>
    <property type="match status" value="1"/>
</dbReference>
<dbReference type="Gene3D" id="1.10.287.130">
    <property type="match status" value="1"/>
</dbReference>
<keyword evidence="6" id="KW-0902">Two-component regulatory system</keyword>
<accession>A0AA37WIR6</accession>
<dbReference type="PANTHER" id="PTHR43711:SF1">
    <property type="entry name" value="HISTIDINE KINASE 1"/>
    <property type="match status" value="1"/>
</dbReference>
<proteinExistence type="predicted"/>
<dbReference type="GO" id="GO:0000155">
    <property type="term" value="F:phosphorelay sensor kinase activity"/>
    <property type="evidence" value="ECO:0007669"/>
    <property type="project" value="InterPro"/>
</dbReference>
<keyword evidence="4" id="KW-0808">Transferase</keyword>
<sequence>MFFTLFIPASVLSYLGFQQLSKDTLINYQRQTDKITVALNKRLFKRLAYFNAIQKRQFDYYYLVYNPATKALNETLSNLADPSNYESKPGLLGYYQVDMKGRFNSPIWPYTLHSESEKKALTEHLSSTFEARRKQALELQEIVSLSQQFKQFVAGGMIGNSGRFHLFDDVPNYYIFYRVVLLNEQTKLQGFVIERSSYLNYVVSSALNSIPVDIVLAITLHDSKPTPFYSYFIATSDDNGEVNVQRREQDSPQYTQQILGSQTLNWPYGNLTIHYSTATLKHSPQGLYNLVLNIVLLVAMVGSCLGFYKIGVKQLKLAEQRLGFVSSVSHELKTPLTSIRMYAEMLESGQMNSVQDQKDYYNFILSESERLSRLIDNTLTLSKLSQPQQSLKTEFVELPVLKDVIRSKVMSLLQTNGFELNFLGSTSDFRKVKVKVDLDAFSQVVVNIADNSVKFFGASKINDISRKKLDFTFNIDKANNNRIMLEIRDYGPGITSAHEEKLFELFYRGGDELTRIAPGTGIGLALVQELVHAQNGTVKAVSMSQGLALQISLVAYIAHSF</sequence>
<keyword evidence="5" id="KW-0418">Kinase</keyword>
<dbReference type="InterPro" id="IPR004358">
    <property type="entry name" value="Sig_transdc_His_kin-like_C"/>
</dbReference>
<evidence type="ECO:0000259" key="7">
    <source>
        <dbReference type="PROSITE" id="PS50109"/>
    </source>
</evidence>
<evidence type="ECO:0000256" key="4">
    <source>
        <dbReference type="ARBA" id="ARBA00022679"/>
    </source>
</evidence>
<name>A0AA37WIR6_9ALTE</name>
<dbReference type="InterPro" id="IPR005467">
    <property type="entry name" value="His_kinase_dom"/>
</dbReference>
<dbReference type="SMART" id="SM00388">
    <property type="entry name" value="HisKA"/>
    <property type="match status" value="1"/>
</dbReference>
<organism evidence="8 9">
    <name type="scientific">Agaribacter marinus</name>
    <dbReference type="NCBI Taxonomy" id="1431249"/>
    <lineage>
        <taxon>Bacteria</taxon>
        <taxon>Pseudomonadati</taxon>
        <taxon>Pseudomonadota</taxon>
        <taxon>Gammaproteobacteria</taxon>
        <taxon>Alteromonadales</taxon>
        <taxon>Alteromonadaceae</taxon>
        <taxon>Agaribacter</taxon>
    </lineage>
</organism>
<evidence type="ECO:0000313" key="8">
    <source>
        <dbReference type="EMBL" id="GLR72106.1"/>
    </source>
</evidence>